<keyword evidence="1" id="KW-0472">Membrane</keyword>
<keyword evidence="1" id="KW-0812">Transmembrane</keyword>
<proteinExistence type="predicted"/>
<evidence type="ECO:0000259" key="2">
    <source>
        <dbReference type="Pfam" id="PF24649"/>
    </source>
</evidence>
<feature type="domain" description="DUF7642" evidence="2">
    <location>
        <begin position="84"/>
        <end position="181"/>
    </location>
</feature>
<protein>
    <recommendedName>
        <fullName evidence="2">DUF7642 domain-containing protein</fullName>
    </recommendedName>
</protein>
<accession>A0A8T2Q3Z5</accession>
<organism evidence="3 4">
    <name type="scientific">Ceratopteris richardii</name>
    <name type="common">Triangle waterfern</name>
    <dbReference type="NCBI Taxonomy" id="49495"/>
    <lineage>
        <taxon>Eukaryota</taxon>
        <taxon>Viridiplantae</taxon>
        <taxon>Streptophyta</taxon>
        <taxon>Embryophyta</taxon>
        <taxon>Tracheophyta</taxon>
        <taxon>Polypodiopsida</taxon>
        <taxon>Polypodiidae</taxon>
        <taxon>Polypodiales</taxon>
        <taxon>Pteridineae</taxon>
        <taxon>Pteridaceae</taxon>
        <taxon>Parkerioideae</taxon>
        <taxon>Ceratopteris</taxon>
    </lineage>
</organism>
<name>A0A8T2Q3Z5_CERRI</name>
<evidence type="ECO:0000313" key="3">
    <source>
        <dbReference type="EMBL" id="KAH7278350.1"/>
    </source>
</evidence>
<keyword evidence="1" id="KW-1133">Transmembrane helix</keyword>
<dbReference type="PANTHER" id="PTHR35410:SF1">
    <property type="entry name" value="EXPRESSED PROTEIN"/>
    <property type="match status" value="1"/>
</dbReference>
<dbReference type="InterPro" id="IPR056059">
    <property type="entry name" value="DUF7642"/>
</dbReference>
<dbReference type="OrthoDB" id="1930353at2759"/>
<gene>
    <name evidence="3" type="ORF">KP509_38G037400</name>
</gene>
<dbReference type="Proteomes" id="UP000825935">
    <property type="component" value="Chromosome 38"/>
</dbReference>
<dbReference type="PANTHER" id="PTHR35410">
    <property type="entry name" value="EXPRESSED PROTEIN"/>
    <property type="match status" value="1"/>
</dbReference>
<dbReference type="OMA" id="IVLEQGC"/>
<reference evidence="3" key="1">
    <citation type="submission" date="2021-08" db="EMBL/GenBank/DDBJ databases">
        <title>WGS assembly of Ceratopteris richardii.</title>
        <authorList>
            <person name="Marchant D.B."/>
            <person name="Chen G."/>
            <person name="Jenkins J."/>
            <person name="Shu S."/>
            <person name="Leebens-Mack J."/>
            <person name="Grimwood J."/>
            <person name="Schmutz J."/>
            <person name="Soltis P."/>
            <person name="Soltis D."/>
            <person name="Chen Z.-H."/>
        </authorList>
    </citation>
    <scope>NUCLEOTIDE SEQUENCE</scope>
    <source>
        <strain evidence="3">Whitten #5841</strain>
        <tissue evidence="3">Leaf</tissue>
    </source>
</reference>
<evidence type="ECO:0000256" key="1">
    <source>
        <dbReference type="SAM" id="Phobius"/>
    </source>
</evidence>
<evidence type="ECO:0000313" key="4">
    <source>
        <dbReference type="Proteomes" id="UP000825935"/>
    </source>
</evidence>
<dbReference type="EMBL" id="CM035443">
    <property type="protein sequence ID" value="KAH7278350.1"/>
    <property type="molecule type" value="Genomic_DNA"/>
</dbReference>
<keyword evidence="4" id="KW-1185">Reference proteome</keyword>
<dbReference type="AlphaFoldDB" id="A0A8T2Q3Z5"/>
<dbReference type="Pfam" id="PF24649">
    <property type="entry name" value="DUF7642"/>
    <property type="match status" value="1"/>
</dbReference>
<sequence>MGSVDGQSEEDYVEAGLLTDPVGQCNNAEGGKVLHSASFSDFERRFLSYETLQWILISLLLTLAWGVGIILLLYTPVRRYIMKQDFRSRVLYVTSDAIVYKVTKPAFIPWFGVSKIEKCILLPLITDIVLEQGCLQSLFGLHSIRIETLGQGPLDAYSVSVCGMNNPRKFRKAVLMATSALKKDASFYDSSFREKNVSLGLPRLHLQSSTRSQSFTSPQTVTDTPRQIFSHSYSDAHNPYVPANGETFLRKLEDIRIRAKKIETIILRQHGQTTDIFSDASDSEC</sequence>
<feature type="transmembrane region" description="Helical" evidence="1">
    <location>
        <begin position="52"/>
        <end position="74"/>
    </location>
</feature>
<comment type="caution">
    <text evidence="3">The sequence shown here is derived from an EMBL/GenBank/DDBJ whole genome shotgun (WGS) entry which is preliminary data.</text>
</comment>